<reference evidence="1 2" key="1">
    <citation type="submission" date="2019-02" db="EMBL/GenBank/DDBJ databases">
        <title>Deep-cultivation of Planctomycetes and their phenomic and genomic characterization uncovers novel biology.</title>
        <authorList>
            <person name="Wiegand S."/>
            <person name="Jogler M."/>
            <person name="Boedeker C."/>
            <person name="Pinto D."/>
            <person name="Vollmers J."/>
            <person name="Rivas-Marin E."/>
            <person name="Kohn T."/>
            <person name="Peeters S.H."/>
            <person name="Heuer A."/>
            <person name="Rast P."/>
            <person name="Oberbeckmann S."/>
            <person name="Bunk B."/>
            <person name="Jeske O."/>
            <person name="Meyerdierks A."/>
            <person name="Storesund J.E."/>
            <person name="Kallscheuer N."/>
            <person name="Luecker S."/>
            <person name="Lage O.M."/>
            <person name="Pohl T."/>
            <person name="Merkel B.J."/>
            <person name="Hornburger P."/>
            <person name="Mueller R.-W."/>
            <person name="Bruemmer F."/>
            <person name="Labrenz M."/>
            <person name="Spormann A.M."/>
            <person name="Op Den Camp H."/>
            <person name="Overmann J."/>
            <person name="Amann R."/>
            <person name="Jetten M.S.M."/>
            <person name="Mascher T."/>
            <person name="Medema M.H."/>
            <person name="Devos D.P."/>
            <person name="Kaster A.-K."/>
            <person name="Ovreas L."/>
            <person name="Rohde M."/>
            <person name="Galperin M.Y."/>
            <person name="Jogler C."/>
        </authorList>
    </citation>
    <scope>NUCLEOTIDE SEQUENCE [LARGE SCALE GENOMIC DNA]</scope>
    <source>
        <strain evidence="1 2">Pla123a</strain>
    </source>
</reference>
<dbReference type="AlphaFoldDB" id="A0A5C5YVH0"/>
<comment type="caution">
    <text evidence="1">The sequence shown here is derived from an EMBL/GenBank/DDBJ whole genome shotgun (WGS) entry which is preliminary data.</text>
</comment>
<proteinExistence type="predicted"/>
<protein>
    <submittedName>
        <fullName evidence="1">Uncharacterized protein</fullName>
    </submittedName>
</protein>
<evidence type="ECO:0000313" key="2">
    <source>
        <dbReference type="Proteomes" id="UP000318478"/>
    </source>
</evidence>
<keyword evidence="2" id="KW-1185">Reference proteome</keyword>
<dbReference type="Proteomes" id="UP000318478">
    <property type="component" value="Unassembled WGS sequence"/>
</dbReference>
<evidence type="ECO:0000313" key="1">
    <source>
        <dbReference type="EMBL" id="TWT78517.1"/>
    </source>
</evidence>
<name>A0A5C5YVH0_9BACT</name>
<gene>
    <name evidence="1" type="ORF">Pla123a_13100</name>
</gene>
<organism evidence="1 2">
    <name type="scientific">Posidoniimonas polymericola</name>
    <dbReference type="NCBI Taxonomy" id="2528002"/>
    <lineage>
        <taxon>Bacteria</taxon>
        <taxon>Pseudomonadati</taxon>
        <taxon>Planctomycetota</taxon>
        <taxon>Planctomycetia</taxon>
        <taxon>Pirellulales</taxon>
        <taxon>Lacipirellulaceae</taxon>
        <taxon>Posidoniimonas</taxon>
    </lineage>
</organism>
<dbReference type="EMBL" id="SJPO01000002">
    <property type="protein sequence ID" value="TWT78517.1"/>
    <property type="molecule type" value="Genomic_DNA"/>
</dbReference>
<accession>A0A5C5YVH0</accession>
<sequence length="91" mass="10504">MDQDVSYTERFNAVKEFIHSTLCSRDNLRTDCFQLSQRSLERAGRRCGWHFCLHGPRQLQLTAIWDMEAQSILFYGSQGERFMTAPAPCAA</sequence>